<evidence type="ECO:0000313" key="2">
    <source>
        <dbReference type="EMBL" id="KAK3747678.1"/>
    </source>
</evidence>
<feature type="region of interest" description="Disordered" evidence="1">
    <location>
        <begin position="75"/>
        <end position="107"/>
    </location>
</feature>
<accession>A0AAE1D0C1</accession>
<name>A0AAE1D0C1_9GAST</name>
<protein>
    <submittedName>
        <fullName evidence="2">Uncharacterized protein</fullName>
    </submittedName>
</protein>
<dbReference type="EMBL" id="JAWDGP010006075">
    <property type="protein sequence ID" value="KAK3747678.1"/>
    <property type="molecule type" value="Genomic_DNA"/>
</dbReference>
<organism evidence="2 3">
    <name type="scientific">Elysia crispata</name>
    <name type="common">lettuce slug</name>
    <dbReference type="NCBI Taxonomy" id="231223"/>
    <lineage>
        <taxon>Eukaryota</taxon>
        <taxon>Metazoa</taxon>
        <taxon>Spiralia</taxon>
        <taxon>Lophotrochozoa</taxon>
        <taxon>Mollusca</taxon>
        <taxon>Gastropoda</taxon>
        <taxon>Heterobranchia</taxon>
        <taxon>Euthyneura</taxon>
        <taxon>Panpulmonata</taxon>
        <taxon>Sacoglossa</taxon>
        <taxon>Placobranchoidea</taxon>
        <taxon>Plakobranchidae</taxon>
        <taxon>Elysia</taxon>
    </lineage>
</organism>
<gene>
    <name evidence="2" type="ORF">RRG08_024825</name>
</gene>
<dbReference type="AlphaFoldDB" id="A0AAE1D0C1"/>
<reference evidence="2" key="1">
    <citation type="journal article" date="2023" name="G3 (Bethesda)">
        <title>A reference genome for the long-term kleptoplast-retaining sea slug Elysia crispata morphotype clarki.</title>
        <authorList>
            <person name="Eastman K.E."/>
            <person name="Pendleton A.L."/>
            <person name="Shaikh M.A."/>
            <person name="Suttiyut T."/>
            <person name="Ogas R."/>
            <person name="Tomko P."/>
            <person name="Gavelis G."/>
            <person name="Widhalm J.R."/>
            <person name="Wisecaver J.H."/>
        </authorList>
    </citation>
    <scope>NUCLEOTIDE SEQUENCE</scope>
    <source>
        <strain evidence="2">ECLA1</strain>
    </source>
</reference>
<sequence>MLCEHRTEGVLRSMSIHMGETGETNNLLISKMGYVTADMPFTRILHSWAVSRRLILCSLREQHCVKFQRRKTKQNLEHPIKETNVGAGKETMGVRRRGAANQSYNMS</sequence>
<dbReference type="Proteomes" id="UP001283361">
    <property type="component" value="Unassembled WGS sequence"/>
</dbReference>
<proteinExistence type="predicted"/>
<evidence type="ECO:0000256" key="1">
    <source>
        <dbReference type="SAM" id="MobiDB-lite"/>
    </source>
</evidence>
<comment type="caution">
    <text evidence="2">The sequence shown here is derived from an EMBL/GenBank/DDBJ whole genome shotgun (WGS) entry which is preliminary data.</text>
</comment>
<evidence type="ECO:0000313" key="3">
    <source>
        <dbReference type="Proteomes" id="UP001283361"/>
    </source>
</evidence>
<keyword evidence="3" id="KW-1185">Reference proteome</keyword>